<evidence type="ECO:0000313" key="5">
    <source>
        <dbReference type="Proteomes" id="UP000824108"/>
    </source>
</evidence>
<accession>A0A9D2GW85</accession>
<sequence>MLLILRILLVGVSTVFLLCGGTLWMRRHDGGRSRSFLAYTWMLLGLIFLTRLVVGWVGVPVAERALPVANIMGGLCTVMLLYLYPLEIINSAWLSRKRAILFFLPGVLLVLSLWFIRPFARDLFSFADIWTYIGEFNVWYRLLVLLFGLSFYSVLLYFIPCSWMRTTVYHSWIVLYTLKIQVIAALFFVFMLTGSALVSSIHLLVWIVVGVTTTYRELFIRFEMPQEEVLPVEPPVAEVLPAPVDETDEDASLADQLSRLMDDEEIWRNPDLDLPDLALLLNTNRSYLSKAIQHCGYKNFSDLMNRKRIAEFLKLADAGRVVSVQDTFFYVGFRSRETALRCFKKYVGMSPTDYLRRQMASKGIEAE</sequence>
<dbReference type="Gene3D" id="1.10.10.60">
    <property type="entry name" value="Homeodomain-like"/>
    <property type="match status" value="1"/>
</dbReference>
<keyword evidence="2" id="KW-0812">Transmembrane</keyword>
<feature type="domain" description="HTH araC/xylS-type" evidence="3">
    <location>
        <begin position="255"/>
        <end position="357"/>
    </location>
</feature>
<comment type="caution">
    <text evidence="4">The sequence shown here is derived from an EMBL/GenBank/DDBJ whole genome shotgun (WGS) entry which is preliminary data.</text>
</comment>
<evidence type="ECO:0000256" key="2">
    <source>
        <dbReference type="SAM" id="Phobius"/>
    </source>
</evidence>
<reference evidence="4" key="2">
    <citation type="submission" date="2021-04" db="EMBL/GenBank/DDBJ databases">
        <authorList>
            <person name="Gilroy R."/>
        </authorList>
    </citation>
    <scope>NUCLEOTIDE SEQUENCE</scope>
    <source>
        <strain evidence="4">CHK118-2852</strain>
    </source>
</reference>
<feature type="transmembrane region" description="Helical" evidence="2">
    <location>
        <begin position="6"/>
        <end position="24"/>
    </location>
</feature>
<dbReference type="EMBL" id="DXAV01000005">
    <property type="protein sequence ID" value="HIZ90524.1"/>
    <property type="molecule type" value="Genomic_DNA"/>
</dbReference>
<feature type="transmembrane region" description="Helical" evidence="2">
    <location>
        <begin position="196"/>
        <end position="215"/>
    </location>
</feature>
<dbReference type="SMART" id="SM00342">
    <property type="entry name" value="HTH_ARAC"/>
    <property type="match status" value="1"/>
</dbReference>
<feature type="transmembrane region" description="Helical" evidence="2">
    <location>
        <begin position="138"/>
        <end position="159"/>
    </location>
</feature>
<gene>
    <name evidence="4" type="ORF">H9807_00155</name>
</gene>
<dbReference type="PROSITE" id="PS01124">
    <property type="entry name" value="HTH_ARAC_FAMILY_2"/>
    <property type="match status" value="1"/>
</dbReference>
<dbReference type="AlphaFoldDB" id="A0A9D2GW85"/>
<dbReference type="PANTHER" id="PTHR43280:SF29">
    <property type="entry name" value="ARAC-FAMILY TRANSCRIPTIONAL REGULATOR"/>
    <property type="match status" value="1"/>
</dbReference>
<dbReference type="GO" id="GO:0003700">
    <property type="term" value="F:DNA-binding transcription factor activity"/>
    <property type="evidence" value="ECO:0007669"/>
    <property type="project" value="InterPro"/>
</dbReference>
<feature type="transmembrane region" description="Helical" evidence="2">
    <location>
        <begin position="98"/>
        <end position="116"/>
    </location>
</feature>
<dbReference type="PANTHER" id="PTHR43280">
    <property type="entry name" value="ARAC-FAMILY TRANSCRIPTIONAL REGULATOR"/>
    <property type="match status" value="1"/>
</dbReference>
<organism evidence="4 5">
    <name type="scientific">Candidatus Bacteroides merdavium</name>
    <dbReference type="NCBI Taxonomy" id="2838472"/>
    <lineage>
        <taxon>Bacteria</taxon>
        <taxon>Pseudomonadati</taxon>
        <taxon>Bacteroidota</taxon>
        <taxon>Bacteroidia</taxon>
        <taxon>Bacteroidales</taxon>
        <taxon>Bacteroidaceae</taxon>
        <taxon>Bacteroides</taxon>
    </lineage>
</organism>
<keyword evidence="1" id="KW-0238">DNA-binding</keyword>
<dbReference type="GO" id="GO:0043565">
    <property type="term" value="F:sequence-specific DNA binding"/>
    <property type="evidence" value="ECO:0007669"/>
    <property type="project" value="InterPro"/>
</dbReference>
<evidence type="ECO:0000313" key="4">
    <source>
        <dbReference type="EMBL" id="HIZ90524.1"/>
    </source>
</evidence>
<keyword evidence="2" id="KW-0472">Membrane</keyword>
<feature type="transmembrane region" description="Helical" evidence="2">
    <location>
        <begin position="36"/>
        <end position="59"/>
    </location>
</feature>
<feature type="transmembrane region" description="Helical" evidence="2">
    <location>
        <begin position="65"/>
        <end position="86"/>
    </location>
</feature>
<evidence type="ECO:0000256" key="1">
    <source>
        <dbReference type="ARBA" id="ARBA00023125"/>
    </source>
</evidence>
<protein>
    <submittedName>
        <fullName evidence="4">Helix-turn-helix domain-containing protein</fullName>
    </submittedName>
</protein>
<proteinExistence type="predicted"/>
<feature type="transmembrane region" description="Helical" evidence="2">
    <location>
        <begin position="171"/>
        <end position="190"/>
    </location>
</feature>
<name>A0A9D2GW85_9BACE</name>
<dbReference type="Pfam" id="PF12833">
    <property type="entry name" value="HTH_18"/>
    <property type="match status" value="1"/>
</dbReference>
<evidence type="ECO:0000259" key="3">
    <source>
        <dbReference type="PROSITE" id="PS01124"/>
    </source>
</evidence>
<keyword evidence="2" id="KW-1133">Transmembrane helix</keyword>
<dbReference type="InterPro" id="IPR018060">
    <property type="entry name" value="HTH_AraC"/>
</dbReference>
<reference evidence="4" key="1">
    <citation type="journal article" date="2021" name="PeerJ">
        <title>Extensive microbial diversity within the chicken gut microbiome revealed by metagenomics and culture.</title>
        <authorList>
            <person name="Gilroy R."/>
            <person name="Ravi A."/>
            <person name="Getino M."/>
            <person name="Pursley I."/>
            <person name="Horton D.L."/>
            <person name="Alikhan N.F."/>
            <person name="Baker D."/>
            <person name="Gharbi K."/>
            <person name="Hall N."/>
            <person name="Watson M."/>
            <person name="Adriaenssens E.M."/>
            <person name="Foster-Nyarko E."/>
            <person name="Jarju S."/>
            <person name="Secka A."/>
            <person name="Antonio M."/>
            <person name="Oren A."/>
            <person name="Chaudhuri R.R."/>
            <person name="La Ragione R."/>
            <person name="Hildebrand F."/>
            <person name="Pallen M.J."/>
        </authorList>
    </citation>
    <scope>NUCLEOTIDE SEQUENCE</scope>
    <source>
        <strain evidence="4">CHK118-2852</strain>
    </source>
</reference>
<dbReference type="Proteomes" id="UP000824108">
    <property type="component" value="Unassembled WGS sequence"/>
</dbReference>